<gene>
    <name evidence="2" type="ORF">PBS001_LOCUS1269</name>
</gene>
<evidence type="ECO:0000313" key="3">
    <source>
        <dbReference type="Proteomes" id="UP001158986"/>
    </source>
</evidence>
<name>A0ABN8CN30_9STRA</name>
<dbReference type="Proteomes" id="UP001158986">
    <property type="component" value="Unassembled WGS sequence"/>
</dbReference>
<feature type="region of interest" description="Disordered" evidence="1">
    <location>
        <begin position="89"/>
        <end position="140"/>
    </location>
</feature>
<keyword evidence="3" id="KW-1185">Reference proteome</keyword>
<reference evidence="2 3" key="1">
    <citation type="submission" date="2021-11" db="EMBL/GenBank/DDBJ databases">
        <authorList>
            <person name="Islam A."/>
            <person name="Islam S."/>
            <person name="Flora M.S."/>
            <person name="Rahman M."/>
            <person name="Ziaur R.M."/>
            <person name="Epstein J.H."/>
            <person name="Hassan M."/>
            <person name="Klassen M."/>
            <person name="Woodard K."/>
            <person name="Webb A."/>
            <person name="Webby R.J."/>
            <person name="El Zowalaty M.E."/>
        </authorList>
    </citation>
    <scope>NUCLEOTIDE SEQUENCE [LARGE SCALE GENOMIC DNA]</scope>
    <source>
        <strain evidence="2">Pbs1</strain>
    </source>
</reference>
<protein>
    <submittedName>
        <fullName evidence="2">Uncharacterized protein</fullName>
    </submittedName>
</protein>
<sequence>MSRDINRTPVLRDEELAALLRLTPVGMRDEVQNQPFTVEEARECIMTPQSVENARAQLEESLASTRDLMNELGRSGPWRTHVEHFNKNLLHHRSRGASEEEKEKASVENTDSQPHSEPIADSSGGDAASSATDWIGVFDP</sequence>
<organism evidence="2 3">
    <name type="scientific">Peronospora belbahrii</name>
    <dbReference type="NCBI Taxonomy" id="622444"/>
    <lineage>
        <taxon>Eukaryota</taxon>
        <taxon>Sar</taxon>
        <taxon>Stramenopiles</taxon>
        <taxon>Oomycota</taxon>
        <taxon>Peronosporomycetes</taxon>
        <taxon>Peronosporales</taxon>
        <taxon>Peronosporaceae</taxon>
        <taxon>Peronospora</taxon>
    </lineage>
</organism>
<feature type="compositionally biased region" description="Basic and acidic residues" evidence="1">
    <location>
        <begin position="96"/>
        <end position="106"/>
    </location>
</feature>
<evidence type="ECO:0000256" key="1">
    <source>
        <dbReference type="SAM" id="MobiDB-lite"/>
    </source>
</evidence>
<feature type="compositionally biased region" description="Low complexity" evidence="1">
    <location>
        <begin position="120"/>
        <end position="131"/>
    </location>
</feature>
<comment type="caution">
    <text evidence="2">The sequence shown here is derived from an EMBL/GenBank/DDBJ whole genome shotgun (WGS) entry which is preliminary data.</text>
</comment>
<dbReference type="EMBL" id="CAKLCB010000073">
    <property type="protein sequence ID" value="CAH0514520.1"/>
    <property type="molecule type" value="Genomic_DNA"/>
</dbReference>
<accession>A0ABN8CN30</accession>
<proteinExistence type="predicted"/>
<evidence type="ECO:0000313" key="2">
    <source>
        <dbReference type="EMBL" id="CAH0514520.1"/>
    </source>
</evidence>